<evidence type="ECO:0000313" key="4">
    <source>
        <dbReference type="EMBL" id="RRJ83097.1"/>
    </source>
</evidence>
<comment type="caution">
    <text evidence="4">The sequence shown here is derived from an EMBL/GenBank/DDBJ whole genome shotgun (WGS) entry which is preliminary data.</text>
</comment>
<name>A0A3P3VL89_9GAMM</name>
<dbReference type="Proteomes" id="UP000280792">
    <property type="component" value="Unassembled WGS sequence"/>
</dbReference>
<dbReference type="AlphaFoldDB" id="A0A3P3VL89"/>
<dbReference type="PANTHER" id="PTHR43208:SF1">
    <property type="entry name" value="ABC TRANSPORTER SUBSTRATE-BINDING PROTEIN"/>
    <property type="match status" value="1"/>
</dbReference>
<keyword evidence="1 2" id="KW-0732">Signal</keyword>
<keyword evidence="5" id="KW-1185">Reference proteome</keyword>
<evidence type="ECO:0000256" key="2">
    <source>
        <dbReference type="SAM" id="SignalP"/>
    </source>
</evidence>
<feature type="domain" description="ABC transporter substrate-binding protein PnrA-like" evidence="3">
    <location>
        <begin position="33"/>
        <end position="315"/>
    </location>
</feature>
<dbReference type="Gene3D" id="3.40.50.2300">
    <property type="match status" value="2"/>
</dbReference>
<dbReference type="RefSeq" id="WP_125017454.1">
    <property type="nucleotide sequence ID" value="NZ_QWEZ01000002.1"/>
</dbReference>
<dbReference type="EMBL" id="QWEZ01000002">
    <property type="protein sequence ID" value="RRJ83097.1"/>
    <property type="molecule type" value="Genomic_DNA"/>
</dbReference>
<dbReference type="SUPFAM" id="SSF53822">
    <property type="entry name" value="Periplasmic binding protein-like I"/>
    <property type="match status" value="1"/>
</dbReference>
<dbReference type="InterPro" id="IPR028082">
    <property type="entry name" value="Peripla_BP_I"/>
</dbReference>
<evidence type="ECO:0000313" key="5">
    <source>
        <dbReference type="Proteomes" id="UP000280792"/>
    </source>
</evidence>
<evidence type="ECO:0000259" key="3">
    <source>
        <dbReference type="Pfam" id="PF02608"/>
    </source>
</evidence>
<dbReference type="GO" id="GO:0005886">
    <property type="term" value="C:plasma membrane"/>
    <property type="evidence" value="ECO:0007669"/>
    <property type="project" value="InterPro"/>
</dbReference>
<dbReference type="InterPro" id="IPR003760">
    <property type="entry name" value="PnrA-like"/>
</dbReference>
<feature type="chain" id="PRO_5017923553" evidence="2">
    <location>
        <begin position="30"/>
        <end position="362"/>
    </location>
</feature>
<dbReference type="CDD" id="cd19963">
    <property type="entry name" value="PBP1_BMP-like"/>
    <property type="match status" value="1"/>
</dbReference>
<accession>A0A3P3VL89</accession>
<reference evidence="4 5" key="2">
    <citation type="submission" date="2018-12" db="EMBL/GenBank/DDBJ databases">
        <title>Simiduia agarivorans gen. nov., sp. nov., a marine, agarolytic bacterium isolated from shallow coastal water from Keelung, Taiwan.</title>
        <authorList>
            <person name="Shieh W.Y."/>
        </authorList>
    </citation>
    <scope>NUCLEOTIDE SEQUENCE [LARGE SCALE GENOMIC DNA]</scope>
    <source>
        <strain evidence="4 5">GTF-13</strain>
    </source>
</reference>
<protein>
    <submittedName>
        <fullName evidence="4">BMP family ABC transporter substrate-binding protein</fullName>
    </submittedName>
</protein>
<dbReference type="PANTHER" id="PTHR43208">
    <property type="entry name" value="ABC TRANSPORTER SUBSTRATE-BINDING PROTEIN"/>
    <property type="match status" value="1"/>
</dbReference>
<feature type="signal peptide" evidence="2">
    <location>
        <begin position="1"/>
        <end position="29"/>
    </location>
</feature>
<sequence length="362" mass="38905">MTNRFTPAALLRATASLLLAAALSGPALAAEKLKVGFVYVGPVGDAGWTFEHDEGRKEMEAALGGQVETSYVESVSEGADSQRVIRQLAQSHDLVFTTSFGYMNPTLKVAQSFPKVAFMHATGYKRAKNVGTYSARFYEGRYLTGVIAGHMTKSNVIGYVAAFPIPEVVQGINAFTLGLRSVNPKAEVKVVWVNTWYDPAKEREAAEALIAQGADIINQHTDSPAPVQAAEEKGVYAFGYDSDMTAFGPRAHLTGSVVHWGGFYTQTAKAVLDGSWKADDTWGGIAADMVKMAPYNSAIPKAVVEQVEGIKASIVDGSFHPFQGPIKDQQGKVVVPEGTTMSDGEILSFNWYVEGVQGELPK</sequence>
<evidence type="ECO:0000256" key="1">
    <source>
        <dbReference type="ARBA" id="ARBA00022729"/>
    </source>
</evidence>
<proteinExistence type="predicted"/>
<reference evidence="4 5" key="1">
    <citation type="submission" date="2018-08" db="EMBL/GenBank/DDBJ databases">
        <authorList>
            <person name="Khan S.A."/>
        </authorList>
    </citation>
    <scope>NUCLEOTIDE SEQUENCE [LARGE SCALE GENOMIC DNA]</scope>
    <source>
        <strain evidence="4 5">GTF-13</strain>
    </source>
</reference>
<gene>
    <name evidence="4" type="ORF">D0544_14755</name>
</gene>
<dbReference type="InterPro" id="IPR052910">
    <property type="entry name" value="ABC-Purine-Binding"/>
</dbReference>
<organism evidence="4 5">
    <name type="scientific">Aestuariirhabdus litorea</name>
    <dbReference type="NCBI Taxonomy" id="2528527"/>
    <lineage>
        <taxon>Bacteria</taxon>
        <taxon>Pseudomonadati</taxon>
        <taxon>Pseudomonadota</taxon>
        <taxon>Gammaproteobacteria</taxon>
        <taxon>Oceanospirillales</taxon>
        <taxon>Aestuariirhabdaceae</taxon>
        <taxon>Aestuariirhabdus</taxon>
    </lineage>
</organism>
<dbReference type="Pfam" id="PF02608">
    <property type="entry name" value="Bmp"/>
    <property type="match status" value="1"/>
</dbReference>